<gene>
    <name evidence="2" type="ORF">IFM89_005885</name>
</gene>
<protein>
    <submittedName>
        <fullName evidence="2">Uncharacterized protein</fullName>
    </submittedName>
</protein>
<feature type="compositionally biased region" description="Polar residues" evidence="1">
    <location>
        <begin position="243"/>
        <end position="254"/>
    </location>
</feature>
<accession>A0A835HIX4</accession>
<reference evidence="2 3" key="1">
    <citation type="submission" date="2020-10" db="EMBL/GenBank/DDBJ databases">
        <title>The Coptis chinensis genome and diversification of protoberbering-type alkaloids.</title>
        <authorList>
            <person name="Wang B."/>
            <person name="Shu S."/>
            <person name="Song C."/>
            <person name="Liu Y."/>
        </authorList>
    </citation>
    <scope>NUCLEOTIDE SEQUENCE [LARGE SCALE GENOMIC DNA]</scope>
    <source>
        <strain evidence="2">HL-2020</strain>
        <tissue evidence="2">Leaf</tissue>
    </source>
</reference>
<keyword evidence="3" id="KW-1185">Reference proteome</keyword>
<dbReference type="AlphaFoldDB" id="A0A835HIX4"/>
<evidence type="ECO:0000256" key="1">
    <source>
        <dbReference type="SAM" id="MobiDB-lite"/>
    </source>
</evidence>
<evidence type="ECO:0000313" key="2">
    <source>
        <dbReference type="EMBL" id="KAF9600299.1"/>
    </source>
</evidence>
<name>A0A835HIX4_9MAGN</name>
<dbReference type="Proteomes" id="UP000631114">
    <property type="component" value="Unassembled WGS sequence"/>
</dbReference>
<proteinExistence type="predicted"/>
<dbReference type="EMBL" id="JADFTS010000006">
    <property type="protein sequence ID" value="KAF9600299.1"/>
    <property type="molecule type" value="Genomic_DNA"/>
</dbReference>
<sequence length="307" mass="35385">MDQPRFQLILTCKNSYRLYSKILMASALRSSKHSSQLRKVAFILFTVHKKQWTITFPRRSSFHRNNSNLVELRWSLKEKRKEKRCSVFGPLVVRINVFFVPDVAQHLNKALKVMGLLKLAFQSSFRAKYNASLVNGKITNQDSEEGEVLKKNVLDPAEEHKVLEIEGSVEIYRATIRNKIRTQIVKEVKSGLHVHRSRAKEQLCTEVVNDVKLQRQLAPRSAPPMLSRRTIAQRARREREHLSSSSTSHGMQLSSKDIRIHLSLTVTPNRKTLSRRVRSYREKMACLPSSTLIKHGCVPPITDQDHC</sequence>
<organism evidence="2 3">
    <name type="scientific">Coptis chinensis</name>
    <dbReference type="NCBI Taxonomy" id="261450"/>
    <lineage>
        <taxon>Eukaryota</taxon>
        <taxon>Viridiplantae</taxon>
        <taxon>Streptophyta</taxon>
        <taxon>Embryophyta</taxon>
        <taxon>Tracheophyta</taxon>
        <taxon>Spermatophyta</taxon>
        <taxon>Magnoliopsida</taxon>
        <taxon>Ranunculales</taxon>
        <taxon>Ranunculaceae</taxon>
        <taxon>Coptidoideae</taxon>
        <taxon>Coptis</taxon>
    </lineage>
</organism>
<evidence type="ECO:0000313" key="3">
    <source>
        <dbReference type="Proteomes" id="UP000631114"/>
    </source>
</evidence>
<comment type="caution">
    <text evidence="2">The sequence shown here is derived from an EMBL/GenBank/DDBJ whole genome shotgun (WGS) entry which is preliminary data.</text>
</comment>
<feature type="region of interest" description="Disordered" evidence="1">
    <location>
        <begin position="218"/>
        <end position="254"/>
    </location>
</feature>